<dbReference type="InterPro" id="IPR001387">
    <property type="entry name" value="Cro/C1-type_HTH"/>
</dbReference>
<accession>A0A1H2KBM1</accession>
<evidence type="ECO:0000313" key="3">
    <source>
        <dbReference type="Proteomes" id="UP000199608"/>
    </source>
</evidence>
<dbReference type="Proteomes" id="UP000199608">
    <property type="component" value="Unassembled WGS sequence"/>
</dbReference>
<dbReference type="InterPro" id="IPR010982">
    <property type="entry name" value="Lambda_DNA-bd_dom_sf"/>
</dbReference>
<dbReference type="SUPFAM" id="SSF47413">
    <property type="entry name" value="lambda repressor-like DNA-binding domains"/>
    <property type="match status" value="1"/>
</dbReference>
<reference evidence="3" key="1">
    <citation type="submission" date="2016-10" db="EMBL/GenBank/DDBJ databases">
        <authorList>
            <person name="Varghese N."/>
            <person name="Submissions S."/>
        </authorList>
    </citation>
    <scope>NUCLEOTIDE SEQUENCE [LARGE SCALE GENOMIC DNA]</scope>
    <source>
        <strain evidence="3">DSM 3384</strain>
    </source>
</reference>
<protein>
    <submittedName>
        <fullName evidence="2">Helix-turn-helix</fullName>
    </submittedName>
</protein>
<organism evidence="2 3">
    <name type="scientific">Desulfobacula phenolica</name>
    <dbReference type="NCBI Taxonomy" id="90732"/>
    <lineage>
        <taxon>Bacteria</taxon>
        <taxon>Pseudomonadati</taxon>
        <taxon>Thermodesulfobacteriota</taxon>
        <taxon>Desulfobacteria</taxon>
        <taxon>Desulfobacterales</taxon>
        <taxon>Desulfobacteraceae</taxon>
        <taxon>Desulfobacula</taxon>
    </lineage>
</organism>
<evidence type="ECO:0000313" key="2">
    <source>
        <dbReference type="EMBL" id="SDU66049.1"/>
    </source>
</evidence>
<keyword evidence="3" id="KW-1185">Reference proteome</keyword>
<gene>
    <name evidence="2" type="ORF">SAMN04487931_1297</name>
</gene>
<dbReference type="GO" id="GO:0003677">
    <property type="term" value="F:DNA binding"/>
    <property type="evidence" value="ECO:0007669"/>
    <property type="project" value="InterPro"/>
</dbReference>
<dbReference type="Pfam" id="PF01381">
    <property type="entry name" value="HTH_3"/>
    <property type="match status" value="1"/>
</dbReference>
<dbReference type="RefSeq" id="WP_014958457.1">
    <property type="nucleotide sequence ID" value="NZ_FNLL01000029.1"/>
</dbReference>
<dbReference type="PROSITE" id="PS50943">
    <property type="entry name" value="HTH_CROC1"/>
    <property type="match status" value="1"/>
</dbReference>
<dbReference type="Gene3D" id="1.10.260.40">
    <property type="entry name" value="lambda repressor-like DNA-binding domains"/>
    <property type="match status" value="1"/>
</dbReference>
<feature type="domain" description="HTH cro/C1-type" evidence="1">
    <location>
        <begin position="34"/>
        <end position="92"/>
    </location>
</feature>
<name>A0A1H2KBM1_9BACT</name>
<dbReference type="AlphaFoldDB" id="A0A1H2KBM1"/>
<dbReference type="SMART" id="SM00530">
    <property type="entry name" value="HTH_XRE"/>
    <property type="match status" value="1"/>
</dbReference>
<sequence length="98" mass="10958">MTTHDNMIKKWKEDPAFMAEYEALEEEFTLLDELLKARAKANMTQEDVARAMNTKAPAVARIEAGGGSKKHSPSIATLRRYAKAVGCRLKIKLEPVKP</sequence>
<dbReference type="CDD" id="cd00093">
    <property type="entry name" value="HTH_XRE"/>
    <property type="match status" value="1"/>
</dbReference>
<proteinExistence type="predicted"/>
<dbReference type="EMBL" id="FNLL01000029">
    <property type="protein sequence ID" value="SDU66049.1"/>
    <property type="molecule type" value="Genomic_DNA"/>
</dbReference>
<evidence type="ECO:0000259" key="1">
    <source>
        <dbReference type="PROSITE" id="PS50943"/>
    </source>
</evidence>